<sequence length="367" mass="42073">MSSPSFRLFHLPQVVLRELLNLLDLNELFIFSLCSRRANRYVKLYYNRFLKWKMFITGFSRQPVIQVEKKSRNQTIVAIKENIELPSVEKVTIGRHIVSFVKTPENCELYWDDRRIGFKTVVDYICELFSPLPNHLCVGPDFIWMLEMFNNLSQHIVVTPVLTAAPCLEFFQLNEEECLEVLTTKIKSPTFDWGGSFPENFSYAGSFGVHDRFTIDEGLWVTVDNLVSMGETCSEVSIYKSKLSSGDLNTFLKMWLNQKANALRLLVIKCENINRDVIFDGLENEMITVEGTMVYENKKLSAMFESMGTPLEFPPGLKVLRRNDGMIAAAALHSFGLCIGIWTDIGSIRENEPATWKLLPINNPLNL</sequence>
<dbReference type="PROSITE" id="PS50181">
    <property type="entry name" value="FBOX"/>
    <property type="match status" value="1"/>
</dbReference>
<evidence type="ECO:0000313" key="3">
    <source>
        <dbReference type="WBParaSite" id="Csp11.Scaffold630.g16751.t1"/>
    </source>
</evidence>
<dbReference type="eggNOG" id="ENOG502TKCM">
    <property type="taxonomic scope" value="Eukaryota"/>
</dbReference>
<dbReference type="Pfam" id="PF07735">
    <property type="entry name" value="FBA_2"/>
    <property type="match status" value="1"/>
</dbReference>
<accession>A0A1I7UK26</accession>
<dbReference type="Proteomes" id="UP000095282">
    <property type="component" value="Unplaced"/>
</dbReference>
<protein>
    <submittedName>
        <fullName evidence="3">F-box domain-containing protein</fullName>
    </submittedName>
</protein>
<feature type="domain" description="F-box" evidence="1">
    <location>
        <begin position="5"/>
        <end position="49"/>
    </location>
</feature>
<dbReference type="AlphaFoldDB" id="A0A1I7UK26"/>
<dbReference type="InterPro" id="IPR012885">
    <property type="entry name" value="F-box_Sdz-33"/>
</dbReference>
<dbReference type="PANTHER" id="PTHR21503">
    <property type="entry name" value="F-BOX-CONTAINING HYPOTHETICAL PROTEIN C.ELEGANS"/>
    <property type="match status" value="1"/>
</dbReference>
<dbReference type="Pfam" id="PF00646">
    <property type="entry name" value="F-box"/>
    <property type="match status" value="1"/>
</dbReference>
<dbReference type="InterPro" id="IPR001810">
    <property type="entry name" value="F-box_dom"/>
</dbReference>
<evidence type="ECO:0000259" key="1">
    <source>
        <dbReference type="PROSITE" id="PS50181"/>
    </source>
</evidence>
<proteinExistence type="predicted"/>
<name>A0A1I7UK26_9PELO</name>
<dbReference type="WBParaSite" id="Csp11.Scaffold630.g16751.t1">
    <property type="protein sequence ID" value="Csp11.Scaffold630.g16751.t1"/>
    <property type="gene ID" value="Csp11.Scaffold630.g16751"/>
</dbReference>
<organism evidence="2 3">
    <name type="scientific">Caenorhabditis tropicalis</name>
    <dbReference type="NCBI Taxonomy" id="1561998"/>
    <lineage>
        <taxon>Eukaryota</taxon>
        <taxon>Metazoa</taxon>
        <taxon>Ecdysozoa</taxon>
        <taxon>Nematoda</taxon>
        <taxon>Chromadorea</taxon>
        <taxon>Rhabditida</taxon>
        <taxon>Rhabditina</taxon>
        <taxon>Rhabditomorpha</taxon>
        <taxon>Rhabditoidea</taxon>
        <taxon>Rhabditidae</taxon>
        <taxon>Peloderinae</taxon>
        <taxon>Caenorhabditis</taxon>
    </lineage>
</organism>
<reference evidence="3" key="1">
    <citation type="submission" date="2016-11" db="UniProtKB">
        <authorList>
            <consortium name="WormBaseParasite"/>
        </authorList>
    </citation>
    <scope>IDENTIFICATION</scope>
</reference>
<evidence type="ECO:0000313" key="2">
    <source>
        <dbReference type="Proteomes" id="UP000095282"/>
    </source>
</evidence>
<keyword evidence="2" id="KW-1185">Reference proteome</keyword>